<sequence>MAKIVRTERYRRGLFGWLFRIAFWAFNLIMLAWVASYWGILSDVHVDSAHPQAAKVGMAIGGTIGTGVIMVFWMMGAVILGLLVLFTRGRKAIIEEQID</sequence>
<keyword evidence="1" id="KW-1133">Transmembrane helix</keyword>
<dbReference type="EMBL" id="LT670817">
    <property type="protein sequence ID" value="SHG79218.1"/>
    <property type="molecule type" value="Genomic_DNA"/>
</dbReference>
<protein>
    <submittedName>
        <fullName evidence="2">Uncharacterized protein</fullName>
    </submittedName>
</protein>
<keyword evidence="1" id="KW-0472">Membrane</keyword>
<evidence type="ECO:0000313" key="2">
    <source>
        <dbReference type="EMBL" id="SHG79218.1"/>
    </source>
</evidence>
<evidence type="ECO:0000313" key="3">
    <source>
        <dbReference type="Proteomes" id="UP000189796"/>
    </source>
</evidence>
<accession>A0A1M5MPJ4</accession>
<reference evidence="2 3" key="1">
    <citation type="submission" date="2016-11" db="EMBL/GenBank/DDBJ databases">
        <authorList>
            <person name="Jaros S."/>
            <person name="Januszkiewicz K."/>
            <person name="Wedrychowicz H."/>
        </authorList>
    </citation>
    <scope>NUCLEOTIDE SEQUENCE [LARGE SCALE GENOMIC DNA]</scope>
    <source>
        <strain evidence="2 3">GAS138</strain>
    </source>
</reference>
<dbReference type="OrthoDB" id="8401227at2"/>
<dbReference type="RefSeq" id="WP_079601625.1">
    <property type="nucleotide sequence ID" value="NZ_LT670817.1"/>
</dbReference>
<feature type="transmembrane region" description="Helical" evidence="1">
    <location>
        <begin position="21"/>
        <end position="40"/>
    </location>
</feature>
<evidence type="ECO:0000256" key="1">
    <source>
        <dbReference type="SAM" id="Phobius"/>
    </source>
</evidence>
<dbReference type="Proteomes" id="UP000189796">
    <property type="component" value="Chromosome I"/>
</dbReference>
<name>A0A1M5MPJ4_9BRAD</name>
<keyword evidence="1" id="KW-0812">Transmembrane</keyword>
<organism evidence="2 3">
    <name type="scientific">Bradyrhizobium erythrophlei</name>
    <dbReference type="NCBI Taxonomy" id="1437360"/>
    <lineage>
        <taxon>Bacteria</taxon>
        <taxon>Pseudomonadati</taxon>
        <taxon>Pseudomonadota</taxon>
        <taxon>Alphaproteobacteria</taxon>
        <taxon>Hyphomicrobiales</taxon>
        <taxon>Nitrobacteraceae</taxon>
        <taxon>Bradyrhizobium</taxon>
    </lineage>
</organism>
<proteinExistence type="predicted"/>
<feature type="transmembrane region" description="Helical" evidence="1">
    <location>
        <begin position="60"/>
        <end position="86"/>
    </location>
</feature>
<dbReference type="AlphaFoldDB" id="A0A1M5MPJ4"/>
<gene>
    <name evidence="2" type="ORF">SAMN05443248_2670</name>
</gene>